<organism evidence="2 3">
    <name type="scientific">Trueperella pecoris</name>
    <dbReference type="NCBI Taxonomy" id="2733571"/>
    <lineage>
        <taxon>Bacteria</taxon>
        <taxon>Bacillati</taxon>
        <taxon>Actinomycetota</taxon>
        <taxon>Actinomycetes</taxon>
        <taxon>Actinomycetales</taxon>
        <taxon>Actinomycetaceae</taxon>
        <taxon>Trueperella</taxon>
    </lineage>
</organism>
<keyword evidence="3" id="KW-1185">Reference proteome</keyword>
<sequence>MQKLLMDIAVNPEQPPGTEKVFTVINWVAWVGTALGVLGIIIVGITMLFQNRRGEGGEAAGKLGWVLAGLILISSASAIVGVLTR</sequence>
<dbReference type="AlphaFoldDB" id="A0A7M1QUH1"/>
<evidence type="ECO:0000313" key="2">
    <source>
        <dbReference type="EMBL" id="QOR45473.1"/>
    </source>
</evidence>
<proteinExistence type="predicted"/>
<feature type="transmembrane region" description="Helical" evidence="1">
    <location>
        <begin position="63"/>
        <end position="83"/>
    </location>
</feature>
<dbReference type="RefSeq" id="WP_197551045.1">
    <property type="nucleotide sequence ID" value="NZ_CP063213.1"/>
</dbReference>
<evidence type="ECO:0008006" key="4">
    <source>
        <dbReference type="Google" id="ProtNLM"/>
    </source>
</evidence>
<protein>
    <recommendedName>
        <fullName evidence="4">TrbC/VIRB2 family protein</fullName>
    </recommendedName>
</protein>
<name>A0A7M1QUH1_9ACTO</name>
<gene>
    <name evidence="2" type="ORF">INS88_09475</name>
</gene>
<keyword evidence="1" id="KW-0812">Transmembrane</keyword>
<evidence type="ECO:0000313" key="3">
    <source>
        <dbReference type="Proteomes" id="UP000595053"/>
    </source>
</evidence>
<dbReference type="EMBL" id="CP063213">
    <property type="protein sequence ID" value="QOR45473.1"/>
    <property type="molecule type" value="Genomic_DNA"/>
</dbReference>
<keyword evidence="1" id="KW-0472">Membrane</keyword>
<reference evidence="2 3" key="1">
    <citation type="submission" date="2020-10" db="EMBL/GenBank/DDBJ databases">
        <title>Trueperella pecoris sp. nov. isolated from bovine and porcine specimens.</title>
        <authorList>
            <person name="Schoenecker L."/>
            <person name="Schnydrig P."/>
            <person name="Brodard I."/>
            <person name="Thomann A."/>
            <person name="Hemphill A."/>
            <person name="Rodriguez-Campos S."/>
            <person name="Perreten V."/>
            <person name="Jores J."/>
            <person name="Kittl S."/>
        </authorList>
    </citation>
    <scope>NUCLEOTIDE SEQUENCE [LARGE SCALE GENOMIC DNA]</scope>
    <source>
        <strain evidence="2 3">15A0121</strain>
    </source>
</reference>
<feature type="transmembrane region" description="Helical" evidence="1">
    <location>
        <begin position="27"/>
        <end position="51"/>
    </location>
</feature>
<evidence type="ECO:0000256" key="1">
    <source>
        <dbReference type="SAM" id="Phobius"/>
    </source>
</evidence>
<accession>A0A7M1QUH1</accession>
<dbReference type="Proteomes" id="UP000595053">
    <property type="component" value="Chromosome"/>
</dbReference>
<keyword evidence="1" id="KW-1133">Transmembrane helix</keyword>